<keyword evidence="3" id="KW-1185">Reference proteome</keyword>
<dbReference type="OrthoDB" id="2861902at2"/>
<accession>A0A1M5QQM6</accession>
<organism evidence="2 3">
    <name type="scientific">Virgibacillus chiguensis</name>
    <dbReference type="NCBI Taxonomy" id="411959"/>
    <lineage>
        <taxon>Bacteria</taxon>
        <taxon>Bacillati</taxon>
        <taxon>Bacillota</taxon>
        <taxon>Bacilli</taxon>
        <taxon>Bacillales</taxon>
        <taxon>Bacillaceae</taxon>
        <taxon>Virgibacillus</taxon>
    </lineage>
</organism>
<dbReference type="CDD" id="cd04301">
    <property type="entry name" value="NAT_SF"/>
    <property type="match status" value="2"/>
</dbReference>
<evidence type="ECO:0000259" key="1">
    <source>
        <dbReference type="PROSITE" id="PS51186"/>
    </source>
</evidence>
<dbReference type="SUPFAM" id="SSF55729">
    <property type="entry name" value="Acyl-CoA N-acyltransferases (Nat)"/>
    <property type="match status" value="1"/>
</dbReference>
<dbReference type="Proteomes" id="UP000184079">
    <property type="component" value="Unassembled WGS sequence"/>
</dbReference>
<dbReference type="InterPro" id="IPR016181">
    <property type="entry name" value="Acyl_CoA_acyltransferase"/>
</dbReference>
<keyword evidence="2" id="KW-0808">Transferase</keyword>
<reference evidence="3" key="1">
    <citation type="submission" date="2016-11" db="EMBL/GenBank/DDBJ databases">
        <authorList>
            <person name="Varghese N."/>
            <person name="Submissions S."/>
        </authorList>
    </citation>
    <scope>NUCLEOTIDE SEQUENCE [LARGE SCALE GENOMIC DNA]</scope>
    <source>
        <strain evidence="3">CGMCC 1.6496</strain>
    </source>
</reference>
<dbReference type="Gene3D" id="3.40.630.30">
    <property type="match status" value="2"/>
</dbReference>
<dbReference type="InterPro" id="IPR000182">
    <property type="entry name" value="GNAT_dom"/>
</dbReference>
<sequence>MKTVAWDEVYVERLVNLWNRELGLAFPMRDSLFKQNSVLDKNVCRDSSLIVLNNDNDVIGFLIVKVWQEKLPVQISKTTGWIQVLLVDHRYRNKGIGTKLLAHGEGVLRQQGKQQILLGRDPWHYFPGIPIHNEQTKRWFLARGYEAYGTEHDLLKTYNQTTAVTKPNFPEIDFSVLHREEKEEFLAFLHRCFPGRWEYEAIKYFALGGAGREFVVMRKRGRLIGFCRINDANSPIIAQNVYWAPLFEAALGGVGPLGIDVLERGQGYGLAVVEAGIAELRKRGIQKIVIDWTGLVNFYKKLGYEVWKSYTSFKKSLESGSDSSDK</sequence>
<dbReference type="PROSITE" id="PS51186">
    <property type="entry name" value="GNAT"/>
    <property type="match status" value="2"/>
</dbReference>
<dbReference type="RefSeq" id="WP_073006630.1">
    <property type="nucleotide sequence ID" value="NZ_FQXD01000004.1"/>
</dbReference>
<evidence type="ECO:0000313" key="3">
    <source>
        <dbReference type="Proteomes" id="UP000184079"/>
    </source>
</evidence>
<feature type="domain" description="N-acetyltransferase" evidence="1">
    <location>
        <begin position="1"/>
        <end position="171"/>
    </location>
</feature>
<dbReference type="AlphaFoldDB" id="A0A1M5QQM6"/>
<dbReference type="GO" id="GO:0016747">
    <property type="term" value="F:acyltransferase activity, transferring groups other than amino-acyl groups"/>
    <property type="evidence" value="ECO:0007669"/>
    <property type="project" value="InterPro"/>
</dbReference>
<proteinExistence type="predicted"/>
<name>A0A1M5QQM6_9BACI</name>
<dbReference type="PANTHER" id="PTHR43617">
    <property type="entry name" value="L-AMINO ACID N-ACETYLTRANSFERASE"/>
    <property type="match status" value="1"/>
</dbReference>
<feature type="domain" description="N-acetyltransferase" evidence="1">
    <location>
        <begin position="172"/>
        <end position="318"/>
    </location>
</feature>
<evidence type="ECO:0000313" key="2">
    <source>
        <dbReference type="EMBL" id="SHH16256.1"/>
    </source>
</evidence>
<dbReference type="InterPro" id="IPR050276">
    <property type="entry name" value="MshD_Acetyltransferase"/>
</dbReference>
<dbReference type="EMBL" id="FQXD01000004">
    <property type="protein sequence ID" value="SHH16256.1"/>
    <property type="molecule type" value="Genomic_DNA"/>
</dbReference>
<gene>
    <name evidence="2" type="ORF">SAMN05421807_104233</name>
</gene>
<protein>
    <submittedName>
        <fullName evidence="2">Acetyltransferase (GNAT) family protein</fullName>
    </submittedName>
</protein>
<dbReference type="Pfam" id="PF00583">
    <property type="entry name" value="Acetyltransf_1"/>
    <property type="match status" value="2"/>
</dbReference>